<dbReference type="InterPro" id="IPR020568">
    <property type="entry name" value="Ribosomal_Su5_D2-typ_SF"/>
</dbReference>
<dbReference type="GO" id="GO:0000175">
    <property type="term" value="F:3'-5'-RNA exonuclease activity"/>
    <property type="evidence" value="ECO:0007669"/>
    <property type="project" value="UniProtKB-UniRule"/>
</dbReference>
<comment type="function">
    <text evidence="8">Phosphorolytic 3'-5' exoribonuclease that plays an important role in tRNA 3'-end maturation. Removes nucleotide residues following the 3'-CCA terminus of tRNAs; can also add nucleotides to the ends of RNA molecules by using nucleoside diphosphates as substrates, but this may not be physiologically important. Probably plays a role in initiation of 16S rRNA degradation (leading to ribosome degradation) during starvation.</text>
</comment>
<reference evidence="11 12" key="1">
    <citation type="submission" date="2021-10" db="EMBL/GenBank/DDBJ databases">
        <title>Anaerobic single-cell dispensing facilitates the cultivation of human gut bacteria.</title>
        <authorList>
            <person name="Afrizal A."/>
        </authorList>
    </citation>
    <scope>NUCLEOTIDE SEQUENCE [LARGE SCALE GENOMIC DNA]</scope>
    <source>
        <strain evidence="11 12">CLA-AA-H270</strain>
    </source>
</reference>
<comment type="caution">
    <text evidence="11">The sequence shown here is derived from an EMBL/GenBank/DDBJ whole genome shotgun (WGS) entry which is preliminary data.</text>
</comment>
<evidence type="ECO:0000256" key="1">
    <source>
        <dbReference type="ARBA" id="ARBA00006678"/>
    </source>
</evidence>
<dbReference type="Pfam" id="PF03725">
    <property type="entry name" value="RNase_PH_C"/>
    <property type="match status" value="1"/>
</dbReference>
<evidence type="ECO:0000256" key="2">
    <source>
        <dbReference type="ARBA" id="ARBA00022552"/>
    </source>
</evidence>
<gene>
    <name evidence="8 11" type="primary">rph</name>
    <name evidence="11" type="ORF">LKD22_04180</name>
</gene>
<dbReference type="FunFam" id="3.30.230.70:FF:000003">
    <property type="entry name" value="Ribonuclease PH"/>
    <property type="match status" value="1"/>
</dbReference>
<evidence type="ECO:0000313" key="11">
    <source>
        <dbReference type="EMBL" id="MCC2176331.1"/>
    </source>
</evidence>
<feature type="domain" description="Exoribonuclease phosphorolytic" evidence="10">
    <location>
        <begin position="159"/>
        <end position="224"/>
    </location>
</feature>
<dbReference type="NCBIfam" id="TIGR01966">
    <property type="entry name" value="RNasePH"/>
    <property type="match status" value="1"/>
</dbReference>
<feature type="domain" description="Exoribonuclease phosphorolytic" evidence="9">
    <location>
        <begin position="12"/>
        <end position="141"/>
    </location>
</feature>
<name>A0AAW4W070_9FIRM</name>
<keyword evidence="2 8" id="KW-0698">rRNA processing</keyword>
<dbReference type="EMBL" id="JAJEPX010000008">
    <property type="protein sequence ID" value="MCC2176331.1"/>
    <property type="molecule type" value="Genomic_DNA"/>
</dbReference>
<dbReference type="PANTHER" id="PTHR11953:SF0">
    <property type="entry name" value="EXOSOME COMPLEX COMPONENT RRP41"/>
    <property type="match status" value="1"/>
</dbReference>
<dbReference type="PROSITE" id="PS01277">
    <property type="entry name" value="RIBONUCLEASE_PH"/>
    <property type="match status" value="1"/>
</dbReference>
<dbReference type="SUPFAM" id="SSF55666">
    <property type="entry name" value="Ribonuclease PH domain 2-like"/>
    <property type="match status" value="1"/>
</dbReference>
<dbReference type="CDD" id="cd11362">
    <property type="entry name" value="RNase_PH_bact"/>
    <property type="match status" value="1"/>
</dbReference>
<evidence type="ECO:0000313" key="12">
    <source>
        <dbReference type="Proteomes" id="UP001298753"/>
    </source>
</evidence>
<dbReference type="InterPro" id="IPR027408">
    <property type="entry name" value="PNPase/RNase_PH_dom_sf"/>
</dbReference>
<dbReference type="InterPro" id="IPR015847">
    <property type="entry name" value="ExoRNase_PH_dom2"/>
</dbReference>
<keyword evidence="6 8" id="KW-0548">Nucleotidyltransferase</keyword>
<keyword evidence="7" id="KW-0694">RNA-binding</keyword>
<dbReference type="InterPro" id="IPR036345">
    <property type="entry name" value="ExoRNase_PH_dom2_sf"/>
</dbReference>
<dbReference type="SUPFAM" id="SSF54211">
    <property type="entry name" value="Ribosomal protein S5 domain 2-like"/>
    <property type="match status" value="1"/>
</dbReference>
<dbReference type="Proteomes" id="UP001298753">
    <property type="component" value="Unassembled WGS sequence"/>
</dbReference>
<dbReference type="InterPro" id="IPR001247">
    <property type="entry name" value="ExoRNase_PH_dom1"/>
</dbReference>
<organism evidence="11 12">
    <name type="scientific">Agathobaculum butyriciproducens</name>
    <dbReference type="NCBI Taxonomy" id="1628085"/>
    <lineage>
        <taxon>Bacteria</taxon>
        <taxon>Bacillati</taxon>
        <taxon>Bacillota</taxon>
        <taxon>Clostridia</taxon>
        <taxon>Eubacteriales</taxon>
        <taxon>Butyricicoccaceae</taxon>
        <taxon>Agathobaculum</taxon>
    </lineage>
</organism>
<dbReference type="PANTHER" id="PTHR11953">
    <property type="entry name" value="EXOSOME COMPLEX COMPONENT"/>
    <property type="match status" value="1"/>
</dbReference>
<evidence type="ECO:0000256" key="3">
    <source>
        <dbReference type="ARBA" id="ARBA00022555"/>
    </source>
</evidence>
<dbReference type="InterPro" id="IPR050080">
    <property type="entry name" value="RNase_PH"/>
</dbReference>
<proteinExistence type="inferred from homology"/>
<dbReference type="GeneID" id="98660404"/>
<dbReference type="HAMAP" id="MF_00564">
    <property type="entry name" value="RNase_PH"/>
    <property type="match status" value="1"/>
</dbReference>
<dbReference type="RefSeq" id="WP_227600317.1">
    <property type="nucleotide sequence ID" value="NZ_JAJEPX010000008.1"/>
</dbReference>
<feature type="binding site" evidence="8">
    <location>
        <begin position="125"/>
        <end position="127"/>
    </location>
    <ligand>
        <name>phosphate</name>
        <dbReference type="ChEBI" id="CHEBI:43474"/>
        <note>substrate</note>
    </ligand>
</feature>
<dbReference type="GO" id="GO:0009022">
    <property type="term" value="F:tRNA nucleotidyltransferase activity"/>
    <property type="evidence" value="ECO:0007669"/>
    <property type="project" value="UniProtKB-UniRule"/>
</dbReference>
<evidence type="ECO:0000256" key="5">
    <source>
        <dbReference type="ARBA" id="ARBA00022694"/>
    </source>
</evidence>
<comment type="similarity">
    <text evidence="1 8">Belongs to the RNase PH family.</text>
</comment>
<feature type="binding site" evidence="8">
    <location>
        <position position="87"/>
    </location>
    <ligand>
        <name>phosphate</name>
        <dbReference type="ChEBI" id="CHEBI:43474"/>
        <note>substrate</note>
    </ligand>
</feature>
<dbReference type="GO" id="GO:0000049">
    <property type="term" value="F:tRNA binding"/>
    <property type="evidence" value="ECO:0007669"/>
    <property type="project" value="UniProtKB-UniRule"/>
</dbReference>
<evidence type="ECO:0000256" key="4">
    <source>
        <dbReference type="ARBA" id="ARBA00022679"/>
    </source>
</evidence>
<dbReference type="EC" id="2.7.7.56" evidence="8"/>
<protein>
    <recommendedName>
        <fullName evidence="8">Ribonuclease PH</fullName>
        <shortName evidence="8">RNase PH</shortName>
        <ecNumber evidence="8">2.7.7.56</ecNumber>
    </recommendedName>
    <alternativeName>
        <fullName evidence="8">tRNA nucleotidyltransferase</fullName>
    </alternativeName>
</protein>
<keyword evidence="3 8" id="KW-0820">tRNA-binding</keyword>
<keyword evidence="12" id="KW-1185">Reference proteome</keyword>
<dbReference type="Pfam" id="PF01138">
    <property type="entry name" value="RNase_PH"/>
    <property type="match status" value="1"/>
</dbReference>
<evidence type="ECO:0000256" key="6">
    <source>
        <dbReference type="ARBA" id="ARBA00022695"/>
    </source>
</evidence>
<sequence>MQRPDGRTKGAMRPVKITTDYTMYAEGSVLVEMGNTKVICTASVEEKVPPFLEGKGLGWVTAEYAMLPRATNTRKKRDIKSLKLDGRSSEIQRLIGRALRAVVDREALGERQITIDCDVIQADGGTRCASITGGFVALWLACKKLLADGVIERMPLTAQVAAVSVGIFEDEAVLDLNYAEDSHAIVDCNVVMTSKGEFIEVQGTGEGRPFTDTELRKLLGLGKRGCLTLCRKQAKVMGESL</sequence>
<dbReference type="InterPro" id="IPR002381">
    <property type="entry name" value="RNase_PH_bac-type"/>
</dbReference>
<dbReference type="GO" id="GO:0008033">
    <property type="term" value="P:tRNA processing"/>
    <property type="evidence" value="ECO:0007669"/>
    <property type="project" value="UniProtKB-UniRule"/>
</dbReference>
<comment type="catalytic activity">
    <reaction evidence="8">
        <text>tRNA(n+1) + phosphate = tRNA(n) + a ribonucleoside 5'-diphosphate</text>
        <dbReference type="Rhea" id="RHEA:10628"/>
        <dbReference type="Rhea" id="RHEA-COMP:17343"/>
        <dbReference type="Rhea" id="RHEA-COMP:17344"/>
        <dbReference type="ChEBI" id="CHEBI:43474"/>
        <dbReference type="ChEBI" id="CHEBI:57930"/>
        <dbReference type="ChEBI" id="CHEBI:173114"/>
        <dbReference type="EC" id="2.7.7.56"/>
    </reaction>
</comment>
<dbReference type="AlphaFoldDB" id="A0AAW4W070"/>
<dbReference type="GO" id="GO:0031125">
    <property type="term" value="P:rRNA 3'-end processing"/>
    <property type="evidence" value="ECO:0007669"/>
    <property type="project" value="UniProtKB-ARBA"/>
</dbReference>
<evidence type="ECO:0000259" key="9">
    <source>
        <dbReference type="Pfam" id="PF01138"/>
    </source>
</evidence>
<accession>A0AAW4W070</accession>
<evidence type="ECO:0000256" key="8">
    <source>
        <dbReference type="HAMAP-Rule" id="MF_00564"/>
    </source>
</evidence>
<comment type="subunit">
    <text evidence="8">Homohexameric ring arranged as a trimer of dimers.</text>
</comment>
<dbReference type="Gene3D" id="3.30.230.70">
    <property type="entry name" value="GHMP Kinase, N-terminal domain"/>
    <property type="match status" value="1"/>
</dbReference>
<keyword evidence="5 8" id="KW-0819">tRNA processing</keyword>
<dbReference type="InterPro" id="IPR018336">
    <property type="entry name" value="RNase_PH_CS"/>
</dbReference>
<evidence type="ECO:0000259" key="10">
    <source>
        <dbReference type="Pfam" id="PF03725"/>
    </source>
</evidence>
<dbReference type="GO" id="GO:0016075">
    <property type="term" value="P:rRNA catabolic process"/>
    <property type="evidence" value="ECO:0007669"/>
    <property type="project" value="UniProtKB-UniRule"/>
</dbReference>
<evidence type="ECO:0000256" key="7">
    <source>
        <dbReference type="ARBA" id="ARBA00022884"/>
    </source>
</evidence>
<keyword evidence="4 8" id="KW-0808">Transferase</keyword>